<dbReference type="EMBL" id="JBBPDW010000007">
    <property type="protein sequence ID" value="KAK7550918.1"/>
    <property type="molecule type" value="Genomic_DNA"/>
</dbReference>
<evidence type="ECO:0000313" key="2">
    <source>
        <dbReference type="EMBL" id="KAK7550918.1"/>
    </source>
</evidence>
<keyword evidence="3" id="KW-1185">Reference proteome</keyword>
<reference evidence="2 3" key="1">
    <citation type="submission" date="2024-04" db="EMBL/GenBank/DDBJ databases">
        <title>Phyllosticta paracitricarpa is synonymous to the EU quarantine fungus P. citricarpa based on phylogenomic analyses.</title>
        <authorList>
            <consortium name="Lawrence Berkeley National Laboratory"/>
            <person name="Van Ingen-Buijs V.A."/>
            <person name="Van Westerhoven A.C."/>
            <person name="Haridas S."/>
            <person name="Skiadas P."/>
            <person name="Martin F."/>
            <person name="Groenewald J.Z."/>
            <person name="Crous P.W."/>
            <person name="Seidl M.F."/>
        </authorList>
    </citation>
    <scope>NUCLEOTIDE SEQUENCE [LARGE SCALE GENOMIC DNA]</scope>
    <source>
        <strain evidence="2 3">CBS 122670</strain>
    </source>
</reference>
<evidence type="ECO:0000313" key="3">
    <source>
        <dbReference type="Proteomes" id="UP001365128"/>
    </source>
</evidence>
<accession>A0ABR1MJG2</accession>
<feature type="compositionally biased region" description="Polar residues" evidence="1">
    <location>
        <begin position="184"/>
        <end position="195"/>
    </location>
</feature>
<protein>
    <submittedName>
        <fullName evidence="2">Uncharacterized protein</fullName>
    </submittedName>
</protein>
<feature type="region of interest" description="Disordered" evidence="1">
    <location>
        <begin position="168"/>
        <end position="195"/>
    </location>
</feature>
<sequence length="214" mass="23918">MSDDAFRGCLTGECLVASMEGCDGICVLEACKRWLAGFAASLTATLKPPTHRPYLYRHVRPHTCLSAQSTHRPPYSFILLQHTHTHTLLHHSAFILDRPARQPGYTEAEVWRYISTTNKLNLKTSCGLVCQSRGKGQHGVDGKTSQMYSTRVACLFSPLSTVTSRIKRDKDAAGQQPEARQLHRPTSTIPLFPFPSSTTRKIQRLRRGVETQVT</sequence>
<gene>
    <name evidence="2" type="ORF">IWX46DRAFT_429360</name>
</gene>
<proteinExistence type="predicted"/>
<dbReference type="Proteomes" id="UP001365128">
    <property type="component" value="Unassembled WGS sequence"/>
</dbReference>
<comment type="caution">
    <text evidence="2">The sequence shown here is derived from an EMBL/GenBank/DDBJ whole genome shotgun (WGS) entry which is preliminary data.</text>
</comment>
<organism evidence="2 3">
    <name type="scientific">Phyllosticta citricarpa</name>
    <dbReference type="NCBI Taxonomy" id="55181"/>
    <lineage>
        <taxon>Eukaryota</taxon>
        <taxon>Fungi</taxon>
        <taxon>Dikarya</taxon>
        <taxon>Ascomycota</taxon>
        <taxon>Pezizomycotina</taxon>
        <taxon>Dothideomycetes</taxon>
        <taxon>Dothideomycetes incertae sedis</taxon>
        <taxon>Botryosphaeriales</taxon>
        <taxon>Phyllostictaceae</taxon>
        <taxon>Phyllosticta</taxon>
    </lineage>
</organism>
<name>A0ABR1MJG2_9PEZI</name>
<evidence type="ECO:0000256" key="1">
    <source>
        <dbReference type="SAM" id="MobiDB-lite"/>
    </source>
</evidence>